<gene>
    <name evidence="1" type="ORF">S12H4_32920</name>
</gene>
<feature type="non-terminal residue" evidence="1">
    <location>
        <position position="31"/>
    </location>
</feature>
<evidence type="ECO:0000313" key="1">
    <source>
        <dbReference type="EMBL" id="GAI94268.1"/>
    </source>
</evidence>
<organism evidence="1">
    <name type="scientific">marine sediment metagenome</name>
    <dbReference type="NCBI Taxonomy" id="412755"/>
    <lineage>
        <taxon>unclassified sequences</taxon>
        <taxon>metagenomes</taxon>
        <taxon>ecological metagenomes</taxon>
    </lineage>
</organism>
<reference evidence="1" key="1">
    <citation type="journal article" date="2014" name="Front. Microbiol.">
        <title>High frequency of phylogenetically diverse reductive dehalogenase-homologous genes in deep subseafloor sedimentary metagenomes.</title>
        <authorList>
            <person name="Kawai M."/>
            <person name="Futagami T."/>
            <person name="Toyoda A."/>
            <person name="Takaki Y."/>
            <person name="Nishi S."/>
            <person name="Hori S."/>
            <person name="Arai W."/>
            <person name="Tsubouchi T."/>
            <person name="Morono Y."/>
            <person name="Uchiyama I."/>
            <person name="Ito T."/>
            <person name="Fujiyama A."/>
            <person name="Inagaki F."/>
            <person name="Takami H."/>
        </authorList>
    </citation>
    <scope>NUCLEOTIDE SEQUENCE</scope>
    <source>
        <strain evidence="1">Expedition CK06-06</strain>
    </source>
</reference>
<proteinExistence type="predicted"/>
<sequence>MKQIKNLEQLRKFIKNSLGSWSIAAKELDSN</sequence>
<protein>
    <submittedName>
        <fullName evidence="1">Uncharacterized protein</fullName>
    </submittedName>
</protein>
<dbReference type="AlphaFoldDB" id="X1SMU5"/>
<dbReference type="EMBL" id="BARW01019349">
    <property type="protein sequence ID" value="GAI94268.1"/>
    <property type="molecule type" value="Genomic_DNA"/>
</dbReference>
<comment type="caution">
    <text evidence="1">The sequence shown here is derived from an EMBL/GenBank/DDBJ whole genome shotgun (WGS) entry which is preliminary data.</text>
</comment>
<accession>X1SMU5</accession>
<name>X1SMU5_9ZZZZ</name>